<dbReference type="EMBL" id="CP097635">
    <property type="protein sequence ID" value="URI05993.1"/>
    <property type="molecule type" value="Genomic_DNA"/>
</dbReference>
<evidence type="ECO:0000256" key="5">
    <source>
        <dbReference type="SAM" id="MobiDB-lite"/>
    </source>
</evidence>
<dbReference type="PANTHER" id="PTHR18896:SF76">
    <property type="entry name" value="PHOSPHOLIPASE"/>
    <property type="match status" value="1"/>
</dbReference>
<keyword evidence="3" id="KW-0378">Hydrolase</keyword>
<keyword evidence="4" id="KW-0443">Lipid metabolism</keyword>
<sequence length="722" mass="81352">MTNPLSKLLKQTQRAETVHLNEQSRIGKGTMQWFLENDVKTHPIHNCNALEFLICSEGFEALERDLRLATSTIDLVCWGFDPAMELTRMSPTTDPAVDGYKTWPRGTPYGDLLAQKAAEGVKVRLLLWYDAVYGDVLNNPLAWAAKQRSTWTSVADRLKPAVSLGAGNAPDMPWVWQPMPAFADQWAAAPRMQVRHAKPTTAEVRAAYAKAWWQAALSGAIANLEVRFRASDEQAVSELKSAYLPGVADRVEDATLRLAATHHQKPVLIDYHPGQGAKPAAKLNACGYIMGLNSVTDYWDTPEHRYNDPRREVAFGKGASWTKPWHLKPYRDYAMRVRGQALACINRNFVTAWDRAQTTHRSSPKPSLAAARAAVVPEPVGPHRAQVVRTQPEDKDATILKTYVQACSNACRYIYIENQYFQLVEWVQYIKELRQRTLDLLRQAGGSKDKLPPLHLMVIHPQAERSEMVPRTYDALAQMGQATSVRGYHRQVEQVQDGKPVTDNQGRAVLNEGLVRRSARVSQSKIREELQELNIKTLAAMLMSYDYDDEARHLQVNARDNQAQEAQASQERSEYKAQHPDTKTALAKDEIEGDYSPYKIRPQRYREIYIHSKLMIIDDCFITLGSANLNARSMVVDSEINIASAEHRLAQDARRRVWGNLAGSDLDGGDLGRLDKQVEKWADRMTENAKARQVGANAKAPEEHSLIHTHDDPRDSPLFRVA</sequence>
<organism evidence="7 8">
    <name type="scientific">Aquincola tertiaricarbonis</name>
    <dbReference type="NCBI Taxonomy" id="391953"/>
    <lineage>
        <taxon>Bacteria</taxon>
        <taxon>Pseudomonadati</taxon>
        <taxon>Pseudomonadota</taxon>
        <taxon>Betaproteobacteria</taxon>
        <taxon>Burkholderiales</taxon>
        <taxon>Sphaerotilaceae</taxon>
        <taxon>Aquincola</taxon>
    </lineage>
</organism>
<accession>A0ABY4RYU5</accession>
<feature type="compositionally biased region" description="Basic and acidic residues" evidence="5">
    <location>
        <begin position="700"/>
        <end position="722"/>
    </location>
</feature>
<evidence type="ECO:0000313" key="7">
    <source>
        <dbReference type="EMBL" id="URI05993.1"/>
    </source>
</evidence>
<dbReference type="Gene3D" id="3.30.870.10">
    <property type="entry name" value="Endonuclease Chain A"/>
    <property type="match status" value="2"/>
</dbReference>
<dbReference type="SUPFAM" id="SSF56024">
    <property type="entry name" value="Phospholipase D/nuclease"/>
    <property type="match status" value="2"/>
</dbReference>
<keyword evidence="8" id="KW-1185">Reference proteome</keyword>
<dbReference type="InterPro" id="IPR025202">
    <property type="entry name" value="PLD-like_dom"/>
</dbReference>
<dbReference type="InterPro" id="IPR001736">
    <property type="entry name" value="PLipase_D/transphosphatidylase"/>
</dbReference>
<protein>
    <submittedName>
        <fullName evidence="7">Phospholipase D-like domain-containing protein</fullName>
    </submittedName>
</protein>
<keyword evidence="2" id="KW-0677">Repeat</keyword>
<comment type="catalytic activity">
    <reaction evidence="1">
        <text>a 1,2-diacyl-sn-glycero-3-phosphocholine + H2O = a 1,2-diacyl-sn-glycero-3-phosphate + choline + H(+)</text>
        <dbReference type="Rhea" id="RHEA:14445"/>
        <dbReference type="ChEBI" id="CHEBI:15354"/>
        <dbReference type="ChEBI" id="CHEBI:15377"/>
        <dbReference type="ChEBI" id="CHEBI:15378"/>
        <dbReference type="ChEBI" id="CHEBI:57643"/>
        <dbReference type="ChEBI" id="CHEBI:58608"/>
        <dbReference type="EC" id="3.1.4.4"/>
    </reaction>
</comment>
<evidence type="ECO:0000256" key="4">
    <source>
        <dbReference type="ARBA" id="ARBA00023098"/>
    </source>
</evidence>
<feature type="compositionally biased region" description="Basic and acidic residues" evidence="5">
    <location>
        <begin position="571"/>
        <end position="587"/>
    </location>
</feature>
<dbReference type="RefSeq" id="WP_250194258.1">
    <property type="nucleotide sequence ID" value="NZ_CP097635.1"/>
</dbReference>
<feature type="region of interest" description="Disordered" evidence="5">
    <location>
        <begin position="559"/>
        <end position="587"/>
    </location>
</feature>
<gene>
    <name evidence="7" type="ORF">MW290_08600</name>
</gene>
<dbReference type="PROSITE" id="PS50035">
    <property type="entry name" value="PLD"/>
    <property type="match status" value="1"/>
</dbReference>
<evidence type="ECO:0000256" key="2">
    <source>
        <dbReference type="ARBA" id="ARBA00022737"/>
    </source>
</evidence>
<evidence type="ECO:0000313" key="8">
    <source>
        <dbReference type="Proteomes" id="UP001056201"/>
    </source>
</evidence>
<dbReference type="Pfam" id="PF13091">
    <property type="entry name" value="PLDc_2"/>
    <property type="match status" value="1"/>
</dbReference>
<proteinExistence type="predicted"/>
<dbReference type="Proteomes" id="UP001056201">
    <property type="component" value="Chromosome 1"/>
</dbReference>
<evidence type="ECO:0000256" key="3">
    <source>
        <dbReference type="ARBA" id="ARBA00022801"/>
    </source>
</evidence>
<name>A0ABY4RYU5_AQUTE</name>
<dbReference type="PANTHER" id="PTHR18896">
    <property type="entry name" value="PHOSPHOLIPASE D"/>
    <property type="match status" value="1"/>
</dbReference>
<dbReference type="SMART" id="SM00155">
    <property type="entry name" value="PLDc"/>
    <property type="match status" value="1"/>
</dbReference>
<feature type="region of interest" description="Disordered" evidence="5">
    <location>
        <begin position="690"/>
        <end position="722"/>
    </location>
</feature>
<evidence type="ECO:0000259" key="6">
    <source>
        <dbReference type="PROSITE" id="PS50035"/>
    </source>
</evidence>
<evidence type="ECO:0000256" key="1">
    <source>
        <dbReference type="ARBA" id="ARBA00000798"/>
    </source>
</evidence>
<feature type="domain" description="PLD phosphodiesterase" evidence="6">
    <location>
        <begin position="606"/>
        <end position="633"/>
    </location>
</feature>
<reference evidence="7" key="1">
    <citation type="submission" date="2022-05" db="EMBL/GenBank/DDBJ databases">
        <title>An RpoN-dependent PEP-CTERM gene is involved in floc formation of an Aquincola tertiaricarbonis strain.</title>
        <authorList>
            <person name="Qiu D."/>
            <person name="Xia M."/>
        </authorList>
    </citation>
    <scope>NUCLEOTIDE SEQUENCE</scope>
    <source>
        <strain evidence="7">RN12</strain>
    </source>
</reference>
<dbReference type="InterPro" id="IPR015679">
    <property type="entry name" value="PLipase_D_fam"/>
</dbReference>